<protein>
    <submittedName>
        <fullName evidence="1">Uncharacterized protein</fullName>
    </submittedName>
</protein>
<accession>A0A8S5PEJ9</accession>
<sequence>MAYKSVVGSQQITGMPFVSGTTDKVGDYATRITELEDRYMSMLIQYKGLEKKAKAFITEIPDETISSILYLKYINGYDNIDIASVCGLRGPYRARVIKNIINTFFLDSLLYLL</sequence>
<evidence type="ECO:0000313" key="1">
    <source>
        <dbReference type="EMBL" id="DAE05615.1"/>
    </source>
</evidence>
<name>A0A8S5PEJ9_9CAUD</name>
<proteinExistence type="predicted"/>
<organism evidence="1">
    <name type="scientific">Siphoviridae sp. cthL03</name>
    <dbReference type="NCBI Taxonomy" id="2825615"/>
    <lineage>
        <taxon>Viruses</taxon>
        <taxon>Duplodnaviria</taxon>
        <taxon>Heunggongvirae</taxon>
        <taxon>Uroviricota</taxon>
        <taxon>Caudoviricetes</taxon>
    </lineage>
</organism>
<dbReference type="EMBL" id="BK015413">
    <property type="protein sequence ID" value="DAE05615.1"/>
    <property type="molecule type" value="Genomic_DNA"/>
</dbReference>
<reference evidence="1" key="1">
    <citation type="journal article" date="2021" name="Proc. Natl. Acad. Sci. U.S.A.">
        <title>A Catalog of Tens of Thousands of Viruses from Human Metagenomes Reveals Hidden Associations with Chronic Diseases.</title>
        <authorList>
            <person name="Tisza M.J."/>
            <person name="Buck C.B."/>
        </authorList>
    </citation>
    <scope>NUCLEOTIDE SEQUENCE</scope>
    <source>
        <strain evidence="1">CthL03</strain>
    </source>
</reference>